<accession>A0A0A9DD19</accession>
<reference evidence="1" key="2">
    <citation type="journal article" date="2015" name="Data Brief">
        <title>Shoot transcriptome of the giant reed, Arundo donax.</title>
        <authorList>
            <person name="Barrero R.A."/>
            <person name="Guerrero F.D."/>
            <person name="Moolhuijzen P."/>
            <person name="Goolsby J.A."/>
            <person name="Tidwell J."/>
            <person name="Bellgard S.E."/>
            <person name="Bellgard M.I."/>
        </authorList>
    </citation>
    <scope>NUCLEOTIDE SEQUENCE</scope>
    <source>
        <tissue evidence="1">Shoot tissue taken approximately 20 cm above the soil surface</tissue>
    </source>
</reference>
<reference evidence="1" key="1">
    <citation type="submission" date="2014-09" db="EMBL/GenBank/DDBJ databases">
        <authorList>
            <person name="Magalhaes I.L.F."/>
            <person name="Oliveira U."/>
            <person name="Santos F.R."/>
            <person name="Vidigal T.H.D.A."/>
            <person name="Brescovit A.D."/>
            <person name="Santos A.J."/>
        </authorList>
    </citation>
    <scope>NUCLEOTIDE SEQUENCE</scope>
    <source>
        <tissue evidence="1">Shoot tissue taken approximately 20 cm above the soil surface</tissue>
    </source>
</reference>
<sequence>MSLLQAKIKIPPRQDWILLLLKRTLIALMLMQMYLVQTPLKNSEKRYINRHFSHTTKHVRNCQYQTDQVHVQVASNLDSR</sequence>
<evidence type="ECO:0000313" key="1">
    <source>
        <dbReference type="EMBL" id="JAD86494.1"/>
    </source>
</evidence>
<proteinExistence type="predicted"/>
<organism evidence="1">
    <name type="scientific">Arundo donax</name>
    <name type="common">Giant reed</name>
    <name type="synonym">Donax arundinaceus</name>
    <dbReference type="NCBI Taxonomy" id="35708"/>
    <lineage>
        <taxon>Eukaryota</taxon>
        <taxon>Viridiplantae</taxon>
        <taxon>Streptophyta</taxon>
        <taxon>Embryophyta</taxon>
        <taxon>Tracheophyta</taxon>
        <taxon>Spermatophyta</taxon>
        <taxon>Magnoliopsida</taxon>
        <taxon>Liliopsida</taxon>
        <taxon>Poales</taxon>
        <taxon>Poaceae</taxon>
        <taxon>PACMAD clade</taxon>
        <taxon>Arundinoideae</taxon>
        <taxon>Arundineae</taxon>
        <taxon>Arundo</taxon>
    </lineage>
</organism>
<dbReference type="AlphaFoldDB" id="A0A0A9DD19"/>
<protein>
    <submittedName>
        <fullName evidence="1">Apt1</fullName>
    </submittedName>
</protein>
<name>A0A0A9DD19_ARUDO</name>
<dbReference type="EMBL" id="GBRH01211401">
    <property type="protein sequence ID" value="JAD86494.1"/>
    <property type="molecule type" value="Transcribed_RNA"/>
</dbReference>